<sequence>MSDRDRLFLSQFWRELFRHSGTTLSYSSVYHPQTGGQTKVLNYVLQNFLHYFVSEEQRRWLQYLYLAEYWYNCTHHSAIGMSPFQALYGRTPPMPLHYIDGASSVVAADEHLHLQQQVLDLAKYHLSRPPPNEDSY</sequence>
<dbReference type="Gene3D" id="3.30.420.10">
    <property type="entry name" value="Ribonuclease H-like superfamily/Ribonuclease H"/>
    <property type="match status" value="1"/>
</dbReference>
<accession>A0AAW2TI00</accession>
<dbReference type="AlphaFoldDB" id="A0AAW2TI00"/>
<dbReference type="EMBL" id="JACGWJ010000008">
    <property type="protein sequence ID" value="KAL0404153.1"/>
    <property type="molecule type" value="Genomic_DNA"/>
</dbReference>
<reference evidence="2" key="2">
    <citation type="journal article" date="2024" name="Plant">
        <title>Genomic evolution and insights into agronomic trait innovations of Sesamum species.</title>
        <authorList>
            <person name="Miao H."/>
            <person name="Wang L."/>
            <person name="Qu L."/>
            <person name="Liu H."/>
            <person name="Sun Y."/>
            <person name="Le M."/>
            <person name="Wang Q."/>
            <person name="Wei S."/>
            <person name="Zheng Y."/>
            <person name="Lin W."/>
            <person name="Duan Y."/>
            <person name="Cao H."/>
            <person name="Xiong S."/>
            <person name="Wang X."/>
            <person name="Wei L."/>
            <person name="Li C."/>
            <person name="Ma Q."/>
            <person name="Ju M."/>
            <person name="Zhao R."/>
            <person name="Li G."/>
            <person name="Mu C."/>
            <person name="Tian Q."/>
            <person name="Mei H."/>
            <person name="Zhang T."/>
            <person name="Gao T."/>
            <person name="Zhang H."/>
        </authorList>
    </citation>
    <scope>NUCLEOTIDE SEQUENCE</scope>
    <source>
        <strain evidence="2">G02</strain>
    </source>
</reference>
<protein>
    <recommendedName>
        <fullName evidence="1">Integrase catalytic domain-containing protein</fullName>
    </recommendedName>
</protein>
<organism evidence="2">
    <name type="scientific">Sesamum radiatum</name>
    <name type="common">Black benniseed</name>
    <dbReference type="NCBI Taxonomy" id="300843"/>
    <lineage>
        <taxon>Eukaryota</taxon>
        <taxon>Viridiplantae</taxon>
        <taxon>Streptophyta</taxon>
        <taxon>Embryophyta</taxon>
        <taxon>Tracheophyta</taxon>
        <taxon>Spermatophyta</taxon>
        <taxon>Magnoliopsida</taxon>
        <taxon>eudicotyledons</taxon>
        <taxon>Gunneridae</taxon>
        <taxon>Pentapetalae</taxon>
        <taxon>asterids</taxon>
        <taxon>lamiids</taxon>
        <taxon>Lamiales</taxon>
        <taxon>Pedaliaceae</taxon>
        <taxon>Sesamum</taxon>
    </lineage>
</organism>
<evidence type="ECO:0000259" key="1">
    <source>
        <dbReference type="PROSITE" id="PS50994"/>
    </source>
</evidence>
<dbReference type="InterPro" id="IPR050951">
    <property type="entry name" value="Retrovirus_Pol_polyprotein"/>
</dbReference>
<dbReference type="InterPro" id="IPR012337">
    <property type="entry name" value="RNaseH-like_sf"/>
</dbReference>
<evidence type="ECO:0000313" key="2">
    <source>
        <dbReference type="EMBL" id="KAL0404153.1"/>
    </source>
</evidence>
<dbReference type="PROSITE" id="PS50994">
    <property type="entry name" value="INTEGRASE"/>
    <property type="match status" value="1"/>
</dbReference>
<gene>
    <name evidence="2" type="ORF">Sradi_2056100</name>
</gene>
<dbReference type="PANTHER" id="PTHR37984">
    <property type="entry name" value="PROTEIN CBG26694"/>
    <property type="match status" value="1"/>
</dbReference>
<dbReference type="GO" id="GO:0015074">
    <property type="term" value="P:DNA integration"/>
    <property type="evidence" value="ECO:0007669"/>
    <property type="project" value="InterPro"/>
</dbReference>
<dbReference type="GO" id="GO:0003676">
    <property type="term" value="F:nucleic acid binding"/>
    <property type="evidence" value="ECO:0007669"/>
    <property type="project" value="InterPro"/>
</dbReference>
<comment type="caution">
    <text evidence="2">The sequence shown here is derived from an EMBL/GenBank/DDBJ whole genome shotgun (WGS) entry which is preliminary data.</text>
</comment>
<dbReference type="InterPro" id="IPR001584">
    <property type="entry name" value="Integrase_cat-core"/>
</dbReference>
<proteinExistence type="predicted"/>
<dbReference type="PANTHER" id="PTHR37984:SF5">
    <property type="entry name" value="PROTEIN NYNRIN-LIKE"/>
    <property type="match status" value="1"/>
</dbReference>
<reference evidence="2" key="1">
    <citation type="submission" date="2020-06" db="EMBL/GenBank/DDBJ databases">
        <authorList>
            <person name="Li T."/>
            <person name="Hu X."/>
            <person name="Zhang T."/>
            <person name="Song X."/>
            <person name="Zhang H."/>
            <person name="Dai N."/>
            <person name="Sheng W."/>
            <person name="Hou X."/>
            <person name="Wei L."/>
        </authorList>
    </citation>
    <scope>NUCLEOTIDE SEQUENCE</scope>
    <source>
        <strain evidence="2">G02</strain>
        <tissue evidence="2">Leaf</tissue>
    </source>
</reference>
<feature type="domain" description="Integrase catalytic" evidence="1">
    <location>
        <begin position="1"/>
        <end position="91"/>
    </location>
</feature>
<name>A0AAW2TI00_SESRA</name>
<dbReference type="SUPFAM" id="SSF53098">
    <property type="entry name" value="Ribonuclease H-like"/>
    <property type="match status" value="1"/>
</dbReference>
<dbReference type="InterPro" id="IPR036397">
    <property type="entry name" value="RNaseH_sf"/>
</dbReference>